<evidence type="ECO:0000256" key="1">
    <source>
        <dbReference type="ARBA" id="ARBA00022664"/>
    </source>
</evidence>
<dbReference type="InterPro" id="IPR005162">
    <property type="entry name" value="Retrotrans_gag_dom"/>
</dbReference>
<dbReference type="OrthoDB" id="3253683at2759"/>
<accession>V2WPQ5</accession>
<dbReference type="InterPro" id="IPR001878">
    <property type="entry name" value="Znf_CCHC"/>
</dbReference>
<feature type="compositionally biased region" description="Low complexity" evidence="3">
    <location>
        <begin position="41"/>
        <end position="52"/>
    </location>
</feature>
<dbReference type="Proteomes" id="UP000017559">
    <property type="component" value="Unassembled WGS sequence"/>
</dbReference>
<feature type="region of interest" description="Disordered" evidence="3">
    <location>
        <begin position="1"/>
        <end position="20"/>
    </location>
</feature>
<keyword evidence="2" id="KW-0863">Zinc-finger</keyword>
<dbReference type="PROSITE" id="PS50158">
    <property type="entry name" value="ZF_CCHC"/>
    <property type="match status" value="1"/>
</dbReference>
<feature type="compositionally biased region" description="Low complexity" evidence="3">
    <location>
        <begin position="1"/>
        <end position="11"/>
    </location>
</feature>
<comment type="caution">
    <text evidence="5">The sequence shown here is derived from an EMBL/GenBank/DDBJ whole genome shotgun (WGS) entry which is preliminary data.</text>
</comment>
<name>V2WPQ5_MONRO</name>
<dbReference type="InterPro" id="IPR036875">
    <property type="entry name" value="Znf_CCHC_sf"/>
</dbReference>
<evidence type="ECO:0000313" key="5">
    <source>
        <dbReference type="EMBL" id="ESK82531.1"/>
    </source>
</evidence>
<dbReference type="Pfam" id="PF03732">
    <property type="entry name" value="Retrotrans_gag"/>
    <property type="match status" value="1"/>
</dbReference>
<protein>
    <recommendedName>
        <fullName evidence="4">CCHC-type domain-containing protein</fullName>
    </recommendedName>
</protein>
<feature type="region of interest" description="Disordered" evidence="3">
    <location>
        <begin position="41"/>
        <end position="84"/>
    </location>
</feature>
<evidence type="ECO:0000259" key="4">
    <source>
        <dbReference type="PROSITE" id="PS50158"/>
    </source>
</evidence>
<dbReference type="EMBL" id="AWSO01001885">
    <property type="protein sequence ID" value="ESK82531.1"/>
    <property type="molecule type" value="Genomic_DNA"/>
</dbReference>
<keyword evidence="2" id="KW-0862">Zinc</keyword>
<keyword evidence="6" id="KW-1185">Reference proteome</keyword>
<keyword evidence="1" id="KW-0507">mRNA processing</keyword>
<dbReference type="Gene3D" id="4.10.60.10">
    <property type="entry name" value="Zinc finger, CCHC-type"/>
    <property type="match status" value="1"/>
</dbReference>
<dbReference type="Pfam" id="PF00098">
    <property type="entry name" value="zf-CCHC"/>
    <property type="match status" value="1"/>
</dbReference>
<evidence type="ECO:0000256" key="2">
    <source>
        <dbReference type="PROSITE-ProRule" id="PRU00047"/>
    </source>
</evidence>
<evidence type="ECO:0000256" key="3">
    <source>
        <dbReference type="SAM" id="MobiDB-lite"/>
    </source>
</evidence>
<reference evidence="5 6" key="1">
    <citation type="journal article" date="2014" name="BMC Genomics">
        <title>Genome and secretome analysis of the hemibiotrophic fungal pathogen, Moniliophthora roreri, which causes frosty pod rot disease of cacao: mechanisms of the biotrophic and necrotrophic phases.</title>
        <authorList>
            <person name="Meinhardt L.W."/>
            <person name="Costa G.G.L."/>
            <person name="Thomazella D.P.T."/>
            <person name="Teixeira P.J.P.L."/>
            <person name="Carazzolle M.F."/>
            <person name="Schuster S.C."/>
            <person name="Carlson J.E."/>
            <person name="Guiltinan M.J."/>
            <person name="Mieczkowski P."/>
            <person name="Farmer A."/>
            <person name="Ramaraj T."/>
            <person name="Crozier J."/>
            <person name="Davis R.E."/>
            <person name="Shao J."/>
            <person name="Melnick R.L."/>
            <person name="Pereira G.A.G."/>
            <person name="Bailey B.A."/>
        </authorList>
    </citation>
    <scope>NUCLEOTIDE SEQUENCE [LARGE SCALE GENOMIC DNA]</scope>
    <source>
        <strain evidence="5 6">MCA 2997</strain>
    </source>
</reference>
<sequence>MLGPDTTTGDETQTEDEQKNNLTLLFMLSELLFFENINQSESTTESLTGSSESTEDFTPFAKEQLPETDIMSGEASSTPKREQKLTTQEEMIVNVATAVLEEQKKKGKGAKVVAPEPFEGDRKDMKRFLTEWDDLKAAFKKHYLPADIRADAQLRIEDMKMGERADNYVNDFRVLADESGYDDQALIHIFQKGLPFVLADKILNQSQGRPEDLNGWYEAAIRFNEQYKYAKAVQKPCRFQMVVDKKKKFEKKETTVNKLETGRLLEEDQKEYMKDRRCFQCAKQGHLSRDCPMKNSGKADERKKKRTPPDAYVKIQAMFKEYTQEEQTELLNIMEKEGF</sequence>
<gene>
    <name evidence="5" type="ORF">Moror_14376</name>
</gene>
<dbReference type="GO" id="GO:0003676">
    <property type="term" value="F:nucleic acid binding"/>
    <property type="evidence" value="ECO:0007669"/>
    <property type="project" value="InterPro"/>
</dbReference>
<dbReference type="SMART" id="SM00343">
    <property type="entry name" value="ZnF_C2HC"/>
    <property type="match status" value="1"/>
</dbReference>
<keyword evidence="2" id="KW-0479">Metal-binding</keyword>
<dbReference type="GO" id="GO:0006397">
    <property type="term" value="P:mRNA processing"/>
    <property type="evidence" value="ECO:0007669"/>
    <property type="project" value="UniProtKB-KW"/>
</dbReference>
<organism evidence="5 6">
    <name type="scientific">Moniliophthora roreri (strain MCA 2997)</name>
    <name type="common">Cocoa frosty pod rot fungus</name>
    <name type="synonym">Crinipellis roreri</name>
    <dbReference type="NCBI Taxonomy" id="1381753"/>
    <lineage>
        <taxon>Eukaryota</taxon>
        <taxon>Fungi</taxon>
        <taxon>Dikarya</taxon>
        <taxon>Basidiomycota</taxon>
        <taxon>Agaricomycotina</taxon>
        <taxon>Agaricomycetes</taxon>
        <taxon>Agaricomycetidae</taxon>
        <taxon>Agaricales</taxon>
        <taxon>Marasmiineae</taxon>
        <taxon>Marasmiaceae</taxon>
        <taxon>Moniliophthora</taxon>
    </lineage>
</organism>
<feature type="domain" description="CCHC-type" evidence="4">
    <location>
        <begin position="276"/>
        <end position="292"/>
    </location>
</feature>
<evidence type="ECO:0000313" key="6">
    <source>
        <dbReference type="Proteomes" id="UP000017559"/>
    </source>
</evidence>
<feature type="region of interest" description="Disordered" evidence="3">
    <location>
        <begin position="290"/>
        <end position="310"/>
    </location>
</feature>
<dbReference type="SUPFAM" id="SSF57756">
    <property type="entry name" value="Retrovirus zinc finger-like domains"/>
    <property type="match status" value="1"/>
</dbReference>
<dbReference type="KEGG" id="mrr:Moror_14376"/>
<dbReference type="HOGENOM" id="CLU_000384_30_3_1"/>
<feature type="compositionally biased region" description="Basic and acidic residues" evidence="3">
    <location>
        <begin position="290"/>
        <end position="302"/>
    </location>
</feature>
<proteinExistence type="predicted"/>
<dbReference type="AlphaFoldDB" id="V2WPQ5"/>
<dbReference type="GO" id="GO:0008270">
    <property type="term" value="F:zinc ion binding"/>
    <property type="evidence" value="ECO:0007669"/>
    <property type="project" value="UniProtKB-KW"/>
</dbReference>